<sequence length="296" mass="33575">MESTSLAARFPWEPMKGDVDLIPDEYGLSVIRAAIVLILKAAKHIAEKDERICESMIEVVDTVALVCPKAKIFGNNQGVDTAVRELYVAVLDSVSTILDGKTVVQVSNIEHKIGIVRKKAANFENAYLILKDELMREFLAVQKDTWTRMQVMCTDILESQSANRKFHQQFHESMEQRKMFEDNIIEESRRQRELPQLRTALQGINAFLRFSEERFAAQEALPAVNLLLAPHGQQLLRSRTPSPGPSAFITVDELCQILRISTKMANNDLEMVISEKPWFNDKAHGVAQSLINYTQF</sequence>
<dbReference type="AlphaFoldDB" id="A0A194W5V7"/>
<dbReference type="OrthoDB" id="5419927at2759"/>
<protein>
    <submittedName>
        <fullName evidence="1">Uncharacterized protein</fullName>
    </submittedName>
</protein>
<name>A0A194W5V7_CYTMA</name>
<evidence type="ECO:0000313" key="1">
    <source>
        <dbReference type="EMBL" id="KUI71445.1"/>
    </source>
</evidence>
<keyword evidence="2" id="KW-1185">Reference proteome</keyword>
<organism evidence="1 2">
    <name type="scientific">Cytospora mali</name>
    <name type="common">Apple Valsa canker fungus</name>
    <name type="synonym">Valsa mali</name>
    <dbReference type="NCBI Taxonomy" id="578113"/>
    <lineage>
        <taxon>Eukaryota</taxon>
        <taxon>Fungi</taxon>
        <taxon>Dikarya</taxon>
        <taxon>Ascomycota</taxon>
        <taxon>Pezizomycotina</taxon>
        <taxon>Sordariomycetes</taxon>
        <taxon>Sordariomycetidae</taxon>
        <taxon>Diaporthales</taxon>
        <taxon>Cytosporaceae</taxon>
        <taxon>Cytospora</taxon>
    </lineage>
</organism>
<accession>A0A194W5V7</accession>
<reference evidence="1" key="1">
    <citation type="submission" date="2014-12" db="EMBL/GenBank/DDBJ databases">
        <title>Genome Sequence of Valsa Canker Pathogens Uncovers a Specific Adaption of Colonization on Woody Bark.</title>
        <authorList>
            <person name="Yin Z."/>
            <person name="Liu H."/>
            <person name="Gao X."/>
            <person name="Li Z."/>
            <person name="Song N."/>
            <person name="Ke X."/>
            <person name="Dai Q."/>
            <person name="Wu Y."/>
            <person name="Sun Y."/>
            <person name="Xu J.-R."/>
            <person name="Kang Z.K."/>
            <person name="Wang L."/>
            <person name="Huang L."/>
        </authorList>
    </citation>
    <scope>NUCLEOTIDE SEQUENCE [LARGE SCALE GENOMIC DNA]</scope>
    <source>
        <strain evidence="1">03-8</strain>
    </source>
</reference>
<gene>
    <name evidence="1" type="ORF">VM1G_07028</name>
</gene>
<dbReference type="EMBL" id="CM003104">
    <property type="protein sequence ID" value="KUI71445.1"/>
    <property type="molecule type" value="Genomic_DNA"/>
</dbReference>
<dbReference type="Proteomes" id="UP000078559">
    <property type="component" value="Chromosome 7"/>
</dbReference>
<evidence type="ECO:0000313" key="2">
    <source>
        <dbReference type="Proteomes" id="UP000078559"/>
    </source>
</evidence>
<proteinExistence type="predicted"/>